<reference evidence="3" key="1">
    <citation type="journal article" date="2015" name="PLoS Genet.">
        <title>Genome Sequence and Transcriptome Analyses of Chrysochromulina tobin: Metabolic Tools for Enhanced Algal Fitness in the Prominent Order Prymnesiales (Haptophyceae).</title>
        <authorList>
            <person name="Hovde B.T."/>
            <person name="Deodato C.R."/>
            <person name="Hunsperger H.M."/>
            <person name="Ryken S.A."/>
            <person name="Yost W."/>
            <person name="Jha R.K."/>
            <person name="Patterson J."/>
            <person name="Monnat R.J. Jr."/>
            <person name="Barlow S.B."/>
            <person name="Starkenburg S.R."/>
            <person name="Cattolico R.A."/>
        </authorList>
    </citation>
    <scope>NUCLEOTIDE SEQUENCE</scope>
    <source>
        <strain evidence="3">CCMP291</strain>
    </source>
</reference>
<organism evidence="2 3">
    <name type="scientific">Chrysochromulina tobinii</name>
    <dbReference type="NCBI Taxonomy" id="1460289"/>
    <lineage>
        <taxon>Eukaryota</taxon>
        <taxon>Haptista</taxon>
        <taxon>Haptophyta</taxon>
        <taxon>Prymnesiophyceae</taxon>
        <taxon>Prymnesiales</taxon>
        <taxon>Chrysochromulinaceae</taxon>
        <taxon>Chrysochromulina</taxon>
    </lineage>
</organism>
<keyword evidence="3" id="KW-1185">Reference proteome</keyword>
<accession>A0A0M0J4U8</accession>
<evidence type="ECO:0000256" key="1">
    <source>
        <dbReference type="SAM" id="MobiDB-lite"/>
    </source>
</evidence>
<dbReference type="AlphaFoldDB" id="A0A0M0J4U8"/>
<gene>
    <name evidence="2" type="ORF">Ctob_001272</name>
</gene>
<comment type="caution">
    <text evidence="2">The sequence shown here is derived from an EMBL/GenBank/DDBJ whole genome shotgun (WGS) entry which is preliminary data.</text>
</comment>
<name>A0A0M0J4U8_9EUKA</name>
<sequence length="257" mass="28291">MADGDDDVAEWQAEAWEDSGADGVENEDAWDSSSDTAAGDGAWAGSSWAEEGQAMSGDDAPAADWLSAAAPEPAKRTKPIETIKVGLVQTPYKRRNGYHVEVAVQHAHREESIHRLWFGFEVLDDVAKLRGGDRFDVNVEQFGETVVTFLQQRGVDLADDDWGMQDDSIPFSTQHLPMRTLFEYYPDLPEALAEACLATLRPKPEDAPRPMSGADFDVPIVLDRPFIDLGEQLRSSRDALQAAVDRGFIGVKEKKGK</sequence>
<dbReference type="Proteomes" id="UP000037460">
    <property type="component" value="Unassembled WGS sequence"/>
</dbReference>
<protein>
    <submittedName>
        <fullName evidence="2">Uncharacterized protein</fullName>
    </submittedName>
</protein>
<proteinExistence type="predicted"/>
<dbReference type="OrthoDB" id="10667034at2759"/>
<evidence type="ECO:0000313" key="2">
    <source>
        <dbReference type="EMBL" id="KOO21606.1"/>
    </source>
</evidence>
<feature type="compositionally biased region" description="Acidic residues" evidence="1">
    <location>
        <begin position="1"/>
        <end position="30"/>
    </location>
</feature>
<feature type="compositionally biased region" description="Low complexity" evidence="1">
    <location>
        <begin position="31"/>
        <end position="49"/>
    </location>
</feature>
<dbReference type="EMBL" id="JWZX01003349">
    <property type="protein sequence ID" value="KOO21606.1"/>
    <property type="molecule type" value="Genomic_DNA"/>
</dbReference>
<feature type="region of interest" description="Disordered" evidence="1">
    <location>
        <begin position="1"/>
        <end position="60"/>
    </location>
</feature>
<evidence type="ECO:0000313" key="3">
    <source>
        <dbReference type="Proteomes" id="UP000037460"/>
    </source>
</evidence>